<dbReference type="EMBL" id="PHHA01000018">
    <property type="protein sequence ID" value="PJG85114.1"/>
    <property type="molecule type" value="Genomic_DNA"/>
</dbReference>
<dbReference type="SUPFAM" id="SSF52540">
    <property type="entry name" value="P-loop containing nucleoside triphosphate hydrolases"/>
    <property type="match status" value="1"/>
</dbReference>
<evidence type="ECO:0000256" key="1">
    <source>
        <dbReference type="ARBA" id="ARBA00012417"/>
    </source>
</evidence>
<dbReference type="GO" id="GO:0008408">
    <property type="term" value="F:3'-5' exonuclease activity"/>
    <property type="evidence" value="ECO:0007669"/>
    <property type="project" value="InterPro"/>
</dbReference>
<keyword evidence="6" id="KW-0239">DNA-directed DNA polymerase</keyword>
<keyword evidence="4" id="KW-0548">Nucleotidyltransferase</keyword>
<dbReference type="Pfam" id="PF13177">
    <property type="entry name" value="DNA_pol3_delta2"/>
    <property type="match status" value="1"/>
</dbReference>
<dbReference type="GO" id="GO:0003887">
    <property type="term" value="F:DNA-directed DNA polymerase activity"/>
    <property type="evidence" value="ECO:0007669"/>
    <property type="project" value="UniProtKB-KW"/>
</dbReference>
<keyword evidence="5" id="KW-0235">DNA replication</keyword>
<dbReference type="InterPro" id="IPR015199">
    <property type="entry name" value="DNA_pol_III_delta_C"/>
</dbReference>
<dbReference type="InterPro" id="IPR027417">
    <property type="entry name" value="P-loop_NTPase"/>
</dbReference>
<evidence type="ECO:0000256" key="2">
    <source>
        <dbReference type="ARBA" id="ARBA00014363"/>
    </source>
</evidence>
<comment type="caution">
    <text evidence="10">The sequence shown here is derived from an EMBL/GenBank/DDBJ whole genome shotgun (WGS) entry which is preliminary data.</text>
</comment>
<evidence type="ECO:0000313" key="11">
    <source>
        <dbReference type="Proteomes" id="UP000229329"/>
    </source>
</evidence>
<dbReference type="PANTHER" id="PTHR11669">
    <property type="entry name" value="REPLICATION FACTOR C / DNA POLYMERASE III GAMMA-TAU SUBUNIT"/>
    <property type="match status" value="1"/>
</dbReference>
<dbReference type="Gene3D" id="1.20.272.10">
    <property type="match status" value="1"/>
</dbReference>
<evidence type="ECO:0000256" key="6">
    <source>
        <dbReference type="ARBA" id="ARBA00022932"/>
    </source>
</evidence>
<keyword evidence="11" id="KW-1185">Reference proteome</keyword>
<dbReference type="AlphaFoldDB" id="A0A2M8S1W9"/>
<name>A0A2M8S1W9_9PAST</name>
<feature type="domain" description="DNA polymerase III subunit delta' AAA+ ATPase lid" evidence="9">
    <location>
        <begin position="165"/>
        <end position="204"/>
    </location>
</feature>
<dbReference type="InterPro" id="IPR048731">
    <property type="entry name" value="HolB_lid-gammaproteobact"/>
</dbReference>
<dbReference type="EC" id="2.7.7.7" evidence="1"/>
<dbReference type="RefSeq" id="WP_100288971.1">
    <property type="nucleotide sequence ID" value="NZ_PHHA01000018.1"/>
</dbReference>
<evidence type="ECO:0000256" key="7">
    <source>
        <dbReference type="ARBA" id="ARBA00049244"/>
    </source>
</evidence>
<dbReference type="SUPFAM" id="SSF48019">
    <property type="entry name" value="post-AAA+ oligomerization domain-like"/>
    <property type="match status" value="1"/>
</dbReference>
<dbReference type="Pfam" id="PF09115">
    <property type="entry name" value="DNApol3-delta_C"/>
    <property type="match status" value="1"/>
</dbReference>
<dbReference type="NCBIfam" id="TIGR00678">
    <property type="entry name" value="holB"/>
    <property type="match status" value="1"/>
</dbReference>
<dbReference type="OrthoDB" id="9811073at2"/>
<feature type="domain" description="DNA polymerase III delta subunit C-terminal" evidence="8">
    <location>
        <begin position="208"/>
        <end position="315"/>
    </location>
</feature>
<dbReference type="PANTHER" id="PTHR11669:SF8">
    <property type="entry name" value="DNA POLYMERASE III SUBUNIT DELTA"/>
    <property type="match status" value="1"/>
</dbReference>
<dbReference type="GO" id="GO:0003677">
    <property type="term" value="F:DNA binding"/>
    <property type="evidence" value="ECO:0007669"/>
    <property type="project" value="InterPro"/>
</dbReference>
<evidence type="ECO:0000313" key="10">
    <source>
        <dbReference type="EMBL" id="PJG85114.1"/>
    </source>
</evidence>
<evidence type="ECO:0000256" key="3">
    <source>
        <dbReference type="ARBA" id="ARBA00022679"/>
    </source>
</evidence>
<dbReference type="InterPro" id="IPR008921">
    <property type="entry name" value="DNA_pol3_clamp-load_cplx_C"/>
</dbReference>
<gene>
    <name evidence="10" type="primary">holB</name>
    <name evidence="10" type="ORF">CVP05_07605</name>
</gene>
<accession>A0A2M8S1W9</accession>
<keyword evidence="3" id="KW-0808">Transferase</keyword>
<evidence type="ECO:0000256" key="5">
    <source>
        <dbReference type="ARBA" id="ARBA00022705"/>
    </source>
</evidence>
<protein>
    <recommendedName>
        <fullName evidence="2">DNA polymerase III subunit delta'</fullName>
        <ecNumber evidence="1">2.7.7.7</ecNumber>
    </recommendedName>
</protein>
<reference evidence="10 11" key="1">
    <citation type="submission" date="2017-11" db="EMBL/GenBank/DDBJ databases">
        <title>Reclassification of Bisgaard taxon 7 as Conservatibacter flavescens gen. nov., sp. nov.</title>
        <authorList>
            <person name="Christensen H."/>
        </authorList>
    </citation>
    <scope>NUCLEOTIDE SEQUENCE [LARGE SCALE GENOMIC DNA]</scope>
    <source>
        <strain evidence="10 11">7_4</strain>
    </source>
</reference>
<evidence type="ECO:0000259" key="8">
    <source>
        <dbReference type="Pfam" id="PF09115"/>
    </source>
</evidence>
<dbReference type="Pfam" id="PF21500">
    <property type="entry name" value="HolB_lid"/>
    <property type="match status" value="1"/>
</dbReference>
<evidence type="ECO:0000256" key="4">
    <source>
        <dbReference type="ARBA" id="ARBA00022695"/>
    </source>
</evidence>
<proteinExistence type="predicted"/>
<sequence>MNILYPWLESHYQQITHAFAQGHGHHALLFKADLGLGIEQLIAHIAHWILCQGEPKPCDNCHACRLFNAVNHPDFYHLQPVDDKDIGIDQIREINEKVSQHAQQNGNKIVYIQDADRLTEAASNALLKTLEEPKTNTYFLLQTNLASSLLPTIYSRCQTWLIPTPDSELTLNWLQKQTHVNASQISTALRVNYGRPLMARHFLQNHLAEKRTTLITQFWKFYQRSDILQVLPQFEKEIIFQQLDWLSAFLMDSLKAKSGIYTDWVCMDFERAIEQFAAQNTLQTLLAANQILQQTRSNLATINAVNQELMLIDGLSGLILNKHSR</sequence>
<organism evidence="10 11">
    <name type="scientific">Conservatibacter flavescens</name>
    <dbReference type="NCBI Taxonomy" id="28161"/>
    <lineage>
        <taxon>Bacteria</taxon>
        <taxon>Pseudomonadati</taxon>
        <taxon>Pseudomonadota</taxon>
        <taxon>Gammaproteobacteria</taxon>
        <taxon>Pasteurellales</taxon>
        <taxon>Pasteurellaceae</taxon>
        <taxon>Conservatibacter</taxon>
    </lineage>
</organism>
<dbReference type="InterPro" id="IPR050238">
    <property type="entry name" value="DNA_Rep/Repair_Clamp_Loader"/>
</dbReference>
<dbReference type="NCBIfam" id="NF005362">
    <property type="entry name" value="PRK06871.1"/>
    <property type="match status" value="1"/>
</dbReference>
<evidence type="ECO:0000259" key="9">
    <source>
        <dbReference type="Pfam" id="PF21500"/>
    </source>
</evidence>
<dbReference type="GO" id="GO:0009360">
    <property type="term" value="C:DNA polymerase III complex"/>
    <property type="evidence" value="ECO:0007669"/>
    <property type="project" value="InterPro"/>
</dbReference>
<dbReference type="Gene3D" id="3.40.50.300">
    <property type="entry name" value="P-loop containing nucleotide triphosphate hydrolases"/>
    <property type="match status" value="1"/>
</dbReference>
<dbReference type="Proteomes" id="UP000229329">
    <property type="component" value="Unassembled WGS sequence"/>
</dbReference>
<dbReference type="InterPro" id="IPR004622">
    <property type="entry name" value="DNA_pol_HolB"/>
</dbReference>
<comment type="catalytic activity">
    <reaction evidence="7">
        <text>DNA(n) + a 2'-deoxyribonucleoside 5'-triphosphate = DNA(n+1) + diphosphate</text>
        <dbReference type="Rhea" id="RHEA:22508"/>
        <dbReference type="Rhea" id="RHEA-COMP:17339"/>
        <dbReference type="Rhea" id="RHEA-COMP:17340"/>
        <dbReference type="ChEBI" id="CHEBI:33019"/>
        <dbReference type="ChEBI" id="CHEBI:61560"/>
        <dbReference type="ChEBI" id="CHEBI:173112"/>
        <dbReference type="EC" id="2.7.7.7"/>
    </reaction>
</comment>
<dbReference type="GO" id="GO:0006261">
    <property type="term" value="P:DNA-templated DNA replication"/>
    <property type="evidence" value="ECO:0007669"/>
    <property type="project" value="TreeGrafter"/>
</dbReference>